<dbReference type="AlphaFoldDB" id="C5KHC5"/>
<dbReference type="Proteomes" id="UP000007800">
    <property type="component" value="Unassembled WGS sequence"/>
</dbReference>
<evidence type="ECO:0000256" key="1">
    <source>
        <dbReference type="SAM" id="MobiDB-lite"/>
    </source>
</evidence>
<protein>
    <submittedName>
        <fullName evidence="2">Uncharacterized protein</fullName>
    </submittedName>
</protein>
<dbReference type="RefSeq" id="XP_002784191.1">
    <property type="nucleotide sequence ID" value="XM_002784145.1"/>
</dbReference>
<dbReference type="GeneID" id="9060899"/>
<accession>C5KHC5</accession>
<name>C5KHC5_PERM5</name>
<organism evidence="3">
    <name type="scientific">Perkinsus marinus (strain ATCC 50983 / TXsc)</name>
    <dbReference type="NCBI Taxonomy" id="423536"/>
    <lineage>
        <taxon>Eukaryota</taxon>
        <taxon>Sar</taxon>
        <taxon>Alveolata</taxon>
        <taxon>Perkinsozoa</taxon>
        <taxon>Perkinsea</taxon>
        <taxon>Perkinsida</taxon>
        <taxon>Perkinsidae</taxon>
        <taxon>Perkinsus</taxon>
    </lineage>
</organism>
<feature type="compositionally biased region" description="Low complexity" evidence="1">
    <location>
        <begin position="31"/>
        <end position="46"/>
    </location>
</feature>
<feature type="region of interest" description="Disordered" evidence="1">
    <location>
        <begin position="1"/>
        <end position="68"/>
    </location>
</feature>
<gene>
    <name evidence="2" type="ORF">Pmar_PMAR003448</name>
</gene>
<sequence>MASPAEKSAAEKPKAKGRPRKEKTQTQSLQSPPAASSSVVASIASPGEASGNEDVGKFSLSARQWSSP</sequence>
<dbReference type="InParanoid" id="C5KHC5"/>
<keyword evidence="3" id="KW-1185">Reference proteome</keyword>
<proteinExistence type="predicted"/>
<evidence type="ECO:0000313" key="2">
    <source>
        <dbReference type="EMBL" id="EER15987.1"/>
    </source>
</evidence>
<evidence type="ECO:0000313" key="3">
    <source>
        <dbReference type="Proteomes" id="UP000007800"/>
    </source>
</evidence>
<dbReference type="EMBL" id="GG673069">
    <property type="protein sequence ID" value="EER15987.1"/>
    <property type="molecule type" value="Genomic_DNA"/>
</dbReference>
<reference evidence="2 3" key="1">
    <citation type="submission" date="2008-07" db="EMBL/GenBank/DDBJ databases">
        <authorList>
            <person name="El-Sayed N."/>
            <person name="Caler E."/>
            <person name="Inman J."/>
            <person name="Amedeo P."/>
            <person name="Hass B."/>
            <person name="Wortman J."/>
        </authorList>
    </citation>
    <scope>NUCLEOTIDE SEQUENCE [LARGE SCALE GENOMIC DNA]</scope>
    <source>
        <strain evidence="3">ATCC 50983 / TXsc</strain>
    </source>
</reference>